<keyword evidence="10 18" id="KW-0067">ATP-binding</keyword>
<keyword evidence="14" id="KW-0675">Receptor</keyword>
<keyword evidence="6 21" id="KW-0732">Signal</keyword>
<keyword evidence="7" id="KW-0430">Lectin</keyword>
<keyword evidence="5 20" id="KW-0812">Transmembrane</keyword>
<dbReference type="PROSITE" id="PS50011">
    <property type="entry name" value="PROTEIN_KINASE_DOM"/>
    <property type="match status" value="1"/>
</dbReference>
<keyword evidence="4 18" id="KW-0808">Transferase</keyword>
<dbReference type="GO" id="GO:0004674">
    <property type="term" value="F:protein serine/threonine kinase activity"/>
    <property type="evidence" value="ECO:0007669"/>
    <property type="project" value="UniProtKB-KW"/>
</dbReference>
<evidence type="ECO:0000256" key="7">
    <source>
        <dbReference type="ARBA" id="ARBA00022734"/>
    </source>
</evidence>
<sequence>MAHSFLHKLCMILFILKYSAFAQDSGIISVGSSLTAGDNANSWHSPSGEFALGFKKVGENDQFLLSIWYDKIPDKTMVWFVNDGTTVPAGSKVQLTADRGLVLSDSRAKDLWSSSSISGTAANAVLNDTGNFVILGSDSTKVWDSFSNPSDTLLPTQTLDNGGVLYSKRSESNFSRGRFQLRLLQDGNLVLNLRDIPSNNAYDAYYTSGTYDRSNASNSGVQVRFNQTGNMYIVRRNGGIFNLNTEAAQSSGSYYRATLEFDGVFVLYSHPKVFTGSPNWTAVWSQPENICFNLQTEKGSGACGFNSICSRVDDSGRPTCECPKSYSLIDPADKYGSCKPSFLESCENEGPSSKEELYDFWELSDTDWPTSDYEQLTPATQPDCRKYCLNDCLCAVAIFRESSCWKKKLPLSNGRKSISKPEVAGTAFIKYRKGDLPPAACPTERKKDQGMLTTAGSVLLGSSVFLNVILVAAVFLGYFCVYSKKTKEVQSGDNSVISNMRSFTYKELELATNGFKEELGRGAFAIVYKGVVQMSSSNILVAVKKLDRVVQEGDKEFKTEVNVIAQTHQKNLVRLLGYCDEGENRLLIYEYMVNGTLASFIFGDVKPSWRERKIIGLGIAKGLAYLHDECSKQIIHCDIKPQNILLDEYYNARISDFGLAKLLMMDQSRTNTGIRGTKGYVAPEWFRNTPITVKVDVYSFGVLLLEIICCRRSVDDSENGEVAILTDWVWDCFEEGKLEKIVENKDDMLDDWEKLERFVMVGIWCIQEDPSLRPSMKQVILMLEGVIDVAKPPCPSPFSVATS</sequence>
<dbReference type="Pfam" id="PF01453">
    <property type="entry name" value="B_lectin"/>
    <property type="match status" value="1"/>
</dbReference>
<evidence type="ECO:0000256" key="8">
    <source>
        <dbReference type="ARBA" id="ARBA00022741"/>
    </source>
</evidence>
<feature type="transmembrane region" description="Helical" evidence="20">
    <location>
        <begin position="458"/>
        <end position="481"/>
    </location>
</feature>
<evidence type="ECO:0000256" key="16">
    <source>
        <dbReference type="ARBA" id="ARBA00047899"/>
    </source>
</evidence>
<feature type="chain" id="PRO_5041963176" description="Receptor-like serine/threonine-protein kinase" evidence="21">
    <location>
        <begin position="23"/>
        <end position="803"/>
    </location>
</feature>
<reference evidence="24" key="2">
    <citation type="submission" date="2022-03" db="EMBL/GenBank/DDBJ databases">
        <title>Draft title - Genomic analysis of global carrot germplasm unveils the trajectory of domestication and the origin of high carotenoid orange carrot.</title>
        <authorList>
            <person name="Iorizzo M."/>
            <person name="Ellison S."/>
            <person name="Senalik D."/>
            <person name="Macko-Podgorni A."/>
            <person name="Grzebelus D."/>
            <person name="Bostan H."/>
            <person name="Rolling W."/>
            <person name="Curaba J."/>
            <person name="Simon P."/>
        </authorList>
    </citation>
    <scope>NUCLEOTIDE SEQUENCE</scope>
    <source>
        <tissue evidence="24">Leaf</tissue>
    </source>
</reference>
<dbReference type="PIRSF" id="PIRSF000641">
    <property type="entry name" value="SRK"/>
    <property type="match status" value="1"/>
</dbReference>
<dbReference type="InterPro" id="IPR051343">
    <property type="entry name" value="G-type_lectin_kinases/EP1-like"/>
</dbReference>
<dbReference type="FunFam" id="3.30.200.20:FF:000059">
    <property type="entry name" value="S-receptor-like serine/threonine-protein kinase"/>
    <property type="match status" value="1"/>
</dbReference>
<feature type="domain" description="Bulb-type lectin" evidence="23">
    <location>
        <begin position="25"/>
        <end position="147"/>
    </location>
</feature>
<keyword evidence="3" id="KW-0245">EGF-like domain</keyword>
<evidence type="ECO:0000256" key="12">
    <source>
        <dbReference type="ARBA" id="ARBA00023136"/>
    </source>
</evidence>
<dbReference type="Proteomes" id="UP000077755">
    <property type="component" value="Chromosome 1"/>
</dbReference>
<dbReference type="Gene3D" id="1.10.510.10">
    <property type="entry name" value="Transferase(Phosphotransferase) domain 1"/>
    <property type="match status" value="1"/>
</dbReference>
<dbReference type="CDD" id="cd14066">
    <property type="entry name" value="STKc_IRAK"/>
    <property type="match status" value="1"/>
</dbReference>
<accession>A0AAF0W690</accession>
<dbReference type="PANTHER" id="PTHR47976">
    <property type="entry name" value="G-TYPE LECTIN S-RECEPTOR-LIKE SERINE/THREONINE-PROTEIN KINASE SD2-5"/>
    <property type="match status" value="1"/>
</dbReference>
<comment type="catalytic activity">
    <reaction evidence="17 18">
        <text>L-seryl-[protein] + ATP = O-phospho-L-seryl-[protein] + ADP + H(+)</text>
        <dbReference type="Rhea" id="RHEA:17989"/>
        <dbReference type="Rhea" id="RHEA-COMP:9863"/>
        <dbReference type="Rhea" id="RHEA-COMP:11604"/>
        <dbReference type="ChEBI" id="CHEBI:15378"/>
        <dbReference type="ChEBI" id="CHEBI:29999"/>
        <dbReference type="ChEBI" id="CHEBI:30616"/>
        <dbReference type="ChEBI" id="CHEBI:83421"/>
        <dbReference type="ChEBI" id="CHEBI:456216"/>
        <dbReference type="EC" id="2.7.11.1"/>
    </reaction>
</comment>
<dbReference type="Gene3D" id="3.30.200.20">
    <property type="entry name" value="Phosphorylase Kinase, domain 1"/>
    <property type="match status" value="1"/>
</dbReference>
<keyword evidence="2 18" id="KW-0723">Serine/threonine-protein kinase</keyword>
<dbReference type="SMART" id="SM00108">
    <property type="entry name" value="B_lectin"/>
    <property type="match status" value="1"/>
</dbReference>
<evidence type="ECO:0000256" key="17">
    <source>
        <dbReference type="ARBA" id="ARBA00048679"/>
    </source>
</evidence>
<dbReference type="GO" id="GO:0005524">
    <property type="term" value="F:ATP binding"/>
    <property type="evidence" value="ECO:0007669"/>
    <property type="project" value="UniProtKB-UniRule"/>
</dbReference>
<dbReference type="GO" id="GO:0030246">
    <property type="term" value="F:carbohydrate binding"/>
    <property type="evidence" value="ECO:0007669"/>
    <property type="project" value="UniProtKB-KW"/>
</dbReference>
<dbReference type="FunFam" id="2.90.10.10:FF:000013">
    <property type="entry name" value="G-type lectin S-receptor-like serine/threonine-protein kinase LECRK1"/>
    <property type="match status" value="1"/>
</dbReference>
<evidence type="ECO:0000256" key="5">
    <source>
        <dbReference type="ARBA" id="ARBA00022692"/>
    </source>
</evidence>
<proteinExistence type="inferred from homology"/>
<dbReference type="InterPro" id="IPR011009">
    <property type="entry name" value="Kinase-like_dom_sf"/>
</dbReference>
<reference evidence="24" key="1">
    <citation type="journal article" date="2016" name="Nat. Genet.">
        <title>A high-quality carrot genome assembly provides new insights into carotenoid accumulation and asterid genome evolution.</title>
        <authorList>
            <person name="Iorizzo M."/>
            <person name="Ellison S."/>
            <person name="Senalik D."/>
            <person name="Zeng P."/>
            <person name="Satapoomin P."/>
            <person name="Huang J."/>
            <person name="Bowman M."/>
            <person name="Iovene M."/>
            <person name="Sanseverino W."/>
            <person name="Cavagnaro P."/>
            <person name="Yildiz M."/>
            <person name="Macko-Podgorni A."/>
            <person name="Moranska E."/>
            <person name="Grzebelus E."/>
            <person name="Grzebelus D."/>
            <person name="Ashrafi H."/>
            <person name="Zheng Z."/>
            <person name="Cheng S."/>
            <person name="Spooner D."/>
            <person name="Van Deynze A."/>
            <person name="Simon P."/>
        </authorList>
    </citation>
    <scope>NUCLEOTIDE SEQUENCE</scope>
    <source>
        <tissue evidence="24">Leaf</tissue>
    </source>
</reference>
<evidence type="ECO:0000256" key="20">
    <source>
        <dbReference type="SAM" id="Phobius"/>
    </source>
</evidence>
<dbReference type="Gene3D" id="2.90.10.10">
    <property type="entry name" value="Bulb-type lectin domain"/>
    <property type="match status" value="2"/>
</dbReference>
<dbReference type="GO" id="GO:0016020">
    <property type="term" value="C:membrane"/>
    <property type="evidence" value="ECO:0007669"/>
    <property type="project" value="UniProtKB-SubCell"/>
</dbReference>
<evidence type="ECO:0000256" key="6">
    <source>
        <dbReference type="ARBA" id="ARBA00022729"/>
    </source>
</evidence>
<gene>
    <name evidence="24" type="ORF">DCAR_0102071</name>
</gene>
<evidence type="ECO:0000256" key="13">
    <source>
        <dbReference type="ARBA" id="ARBA00023157"/>
    </source>
</evidence>
<dbReference type="FunFam" id="1.10.510.10:FF:000237">
    <property type="entry name" value="G-type lectin S-receptor-like serine/threonine-protein kinase"/>
    <property type="match status" value="1"/>
</dbReference>
<dbReference type="InterPro" id="IPR024171">
    <property type="entry name" value="SRK-like_kinase"/>
</dbReference>
<keyword evidence="12 20" id="KW-0472">Membrane</keyword>
<feature type="binding site" evidence="19">
    <location>
        <position position="545"/>
    </location>
    <ligand>
        <name>ATP</name>
        <dbReference type="ChEBI" id="CHEBI:30616"/>
    </ligand>
</feature>
<keyword evidence="13" id="KW-1015">Disulfide bond</keyword>
<comment type="subcellular location">
    <subcellularLocation>
        <location evidence="1">Membrane</location>
        <topology evidence="1">Single-pass type I membrane protein</topology>
    </subcellularLocation>
</comment>
<evidence type="ECO:0000256" key="15">
    <source>
        <dbReference type="ARBA" id="ARBA00023180"/>
    </source>
</evidence>
<evidence type="ECO:0000259" key="23">
    <source>
        <dbReference type="PROSITE" id="PS50927"/>
    </source>
</evidence>
<feature type="signal peptide" evidence="21">
    <location>
        <begin position="1"/>
        <end position="22"/>
    </location>
</feature>
<dbReference type="PROSITE" id="PS00108">
    <property type="entry name" value="PROTEIN_KINASE_ST"/>
    <property type="match status" value="1"/>
</dbReference>
<keyword evidence="15" id="KW-0325">Glycoprotein</keyword>
<name>A0AAF0W690_DAUCS</name>
<dbReference type="SUPFAM" id="SSF56112">
    <property type="entry name" value="Protein kinase-like (PK-like)"/>
    <property type="match status" value="1"/>
</dbReference>
<keyword evidence="25" id="KW-1185">Reference proteome</keyword>
<dbReference type="KEGG" id="dcr:108226877"/>
<dbReference type="InterPro" id="IPR001480">
    <property type="entry name" value="Bulb-type_lectin_dom"/>
</dbReference>
<dbReference type="InterPro" id="IPR017441">
    <property type="entry name" value="Protein_kinase_ATP_BS"/>
</dbReference>
<evidence type="ECO:0000256" key="1">
    <source>
        <dbReference type="ARBA" id="ARBA00004479"/>
    </source>
</evidence>
<evidence type="ECO:0000256" key="11">
    <source>
        <dbReference type="ARBA" id="ARBA00022989"/>
    </source>
</evidence>
<dbReference type="InterPro" id="IPR008271">
    <property type="entry name" value="Ser/Thr_kinase_AS"/>
</dbReference>
<organism evidence="24 25">
    <name type="scientific">Daucus carota subsp. sativus</name>
    <name type="common">Carrot</name>
    <dbReference type="NCBI Taxonomy" id="79200"/>
    <lineage>
        <taxon>Eukaryota</taxon>
        <taxon>Viridiplantae</taxon>
        <taxon>Streptophyta</taxon>
        <taxon>Embryophyta</taxon>
        <taxon>Tracheophyta</taxon>
        <taxon>Spermatophyta</taxon>
        <taxon>Magnoliopsida</taxon>
        <taxon>eudicotyledons</taxon>
        <taxon>Gunneridae</taxon>
        <taxon>Pentapetalae</taxon>
        <taxon>asterids</taxon>
        <taxon>campanulids</taxon>
        <taxon>Apiales</taxon>
        <taxon>Apiaceae</taxon>
        <taxon>Apioideae</taxon>
        <taxon>Scandiceae</taxon>
        <taxon>Daucinae</taxon>
        <taxon>Daucus</taxon>
        <taxon>Daucus sect. Daucus</taxon>
    </lineage>
</organism>
<evidence type="ECO:0000256" key="21">
    <source>
        <dbReference type="SAM" id="SignalP"/>
    </source>
</evidence>
<dbReference type="InterPro" id="IPR036426">
    <property type="entry name" value="Bulb-type_lectin_dom_sf"/>
</dbReference>
<keyword evidence="9 18" id="KW-0418">Kinase</keyword>
<evidence type="ECO:0000256" key="19">
    <source>
        <dbReference type="PROSITE-ProRule" id="PRU10141"/>
    </source>
</evidence>
<dbReference type="PANTHER" id="PTHR47976:SF15">
    <property type="entry name" value="G-TYPE LECTIN S-RECEPTOR-LIKE SERINE_THREONINE-PROTEIN KINASE RLK1"/>
    <property type="match status" value="1"/>
</dbReference>
<dbReference type="EMBL" id="CP093343">
    <property type="protein sequence ID" value="WOG82901.1"/>
    <property type="molecule type" value="Genomic_DNA"/>
</dbReference>
<dbReference type="SUPFAM" id="SSF51110">
    <property type="entry name" value="alpha-D-mannose-specific plant lectins"/>
    <property type="match status" value="1"/>
</dbReference>
<evidence type="ECO:0000313" key="24">
    <source>
        <dbReference type="EMBL" id="WOG82901.1"/>
    </source>
</evidence>
<evidence type="ECO:0000256" key="3">
    <source>
        <dbReference type="ARBA" id="ARBA00022536"/>
    </source>
</evidence>
<dbReference type="EC" id="2.7.11.1" evidence="18"/>
<evidence type="ECO:0000256" key="9">
    <source>
        <dbReference type="ARBA" id="ARBA00022777"/>
    </source>
</evidence>
<comment type="catalytic activity">
    <reaction evidence="16 18">
        <text>L-threonyl-[protein] + ATP = O-phospho-L-threonyl-[protein] + ADP + H(+)</text>
        <dbReference type="Rhea" id="RHEA:46608"/>
        <dbReference type="Rhea" id="RHEA-COMP:11060"/>
        <dbReference type="Rhea" id="RHEA-COMP:11605"/>
        <dbReference type="ChEBI" id="CHEBI:15378"/>
        <dbReference type="ChEBI" id="CHEBI:30013"/>
        <dbReference type="ChEBI" id="CHEBI:30616"/>
        <dbReference type="ChEBI" id="CHEBI:61977"/>
        <dbReference type="ChEBI" id="CHEBI:456216"/>
        <dbReference type="EC" id="2.7.11.1"/>
    </reaction>
</comment>
<evidence type="ECO:0000313" key="25">
    <source>
        <dbReference type="Proteomes" id="UP000077755"/>
    </source>
</evidence>
<evidence type="ECO:0000256" key="18">
    <source>
        <dbReference type="PIRNR" id="PIRNR000641"/>
    </source>
</evidence>
<dbReference type="CDD" id="cd01098">
    <property type="entry name" value="PAN_AP_plant"/>
    <property type="match status" value="1"/>
</dbReference>
<dbReference type="SMART" id="SM00220">
    <property type="entry name" value="S_TKc"/>
    <property type="match status" value="1"/>
</dbReference>
<evidence type="ECO:0000259" key="22">
    <source>
        <dbReference type="PROSITE" id="PS50011"/>
    </source>
</evidence>
<evidence type="ECO:0000256" key="14">
    <source>
        <dbReference type="ARBA" id="ARBA00023170"/>
    </source>
</evidence>
<evidence type="ECO:0000256" key="10">
    <source>
        <dbReference type="ARBA" id="ARBA00022840"/>
    </source>
</evidence>
<protein>
    <recommendedName>
        <fullName evidence="18">Receptor-like serine/threonine-protein kinase</fullName>
        <ecNumber evidence="18">2.7.11.1</ecNumber>
    </recommendedName>
</protein>
<feature type="domain" description="Protein kinase" evidence="22">
    <location>
        <begin position="513"/>
        <end position="787"/>
    </location>
</feature>
<comment type="similarity">
    <text evidence="18">Belongs to the protein kinase superfamily. Ser/Thr protein kinase family.</text>
</comment>
<evidence type="ECO:0000256" key="2">
    <source>
        <dbReference type="ARBA" id="ARBA00022527"/>
    </source>
</evidence>
<dbReference type="CDD" id="cd00028">
    <property type="entry name" value="B_lectin"/>
    <property type="match status" value="1"/>
</dbReference>
<dbReference type="PROSITE" id="PS00107">
    <property type="entry name" value="PROTEIN_KINASE_ATP"/>
    <property type="match status" value="1"/>
</dbReference>
<dbReference type="AlphaFoldDB" id="A0AAF0W690"/>
<dbReference type="PROSITE" id="PS50927">
    <property type="entry name" value="BULB_LECTIN"/>
    <property type="match status" value="1"/>
</dbReference>
<keyword evidence="8 18" id="KW-0547">Nucleotide-binding</keyword>
<dbReference type="InterPro" id="IPR000719">
    <property type="entry name" value="Prot_kinase_dom"/>
</dbReference>
<keyword evidence="11 20" id="KW-1133">Transmembrane helix</keyword>
<dbReference type="Pfam" id="PF00069">
    <property type="entry name" value="Pkinase"/>
    <property type="match status" value="1"/>
</dbReference>
<evidence type="ECO:0000256" key="4">
    <source>
        <dbReference type="ARBA" id="ARBA00022679"/>
    </source>
</evidence>